<dbReference type="Gene3D" id="3.90.780.10">
    <property type="entry name" value="5'-Nucleotidase, C-terminal domain"/>
    <property type="match status" value="1"/>
</dbReference>
<feature type="signal peptide" evidence="2">
    <location>
        <begin position="1"/>
        <end position="22"/>
    </location>
</feature>
<dbReference type="InterPro" id="IPR029052">
    <property type="entry name" value="Metallo-depent_PP-like"/>
</dbReference>
<dbReference type="InterPro" id="IPR036907">
    <property type="entry name" value="5'-Nucleotdase_C_sf"/>
</dbReference>
<accession>A0ABX0XXX1</accession>
<feature type="domain" description="5'-Nucleotidase C-terminal" evidence="4">
    <location>
        <begin position="416"/>
        <end position="578"/>
    </location>
</feature>
<keyword evidence="1 2" id="KW-0732">Signal</keyword>
<keyword evidence="2" id="KW-0547">Nucleotide-binding</keyword>
<keyword evidence="2" id="KW-0378">Hydrolase</keyword>
<dbReference type="PANTHER" id="PTHR11575:SF24">
    <property type="entry name" value="5'-NUCLEOTIDASE"/>
    <property type="match status" value="1"/>
</dbReference>
<comment type="similarity">
    <text evidence="2">Belongs to the 5'-nucleotidase family.</text>
</comment>
<dbReference type="Pfam" id="PF00149">
    <property type="entry name" value="Metallophos"/>
    <property type="match status" value="1"/>
</dbReference>
<name>A0ABX0XXX1_9ACTN</name>
<keyword evidence="6" id="KW-1185">Reference proteome</keyword>
<dbReference type="Proteomes" id="UP000722989">
    <property type="component" value="Unassembled WGS sequence"/>
</dbReference>
<dbReference type="SUPFAM" id="SSF55816">
    <property type="entry name" value="5'-nucleotidase (syn. UDP-sugar hydrolase), C-terminal domain"/>
    <property type="match status" value="1"/>
</dbReference>
<evidence type="ECO:0000256" key="1">
    <source>
        <dbReference type="ARBA" id="ARBA00022729"/>
    </source>
</evidence>
<protein>
    <submittedName>
        <fullName evidence="5">Bifunctional metallophosphatase/5'-nucleotidase</fullName>
    </submittedName>
</protein>
<dbReference type="SUPFAM" id="SSF56300">
    <property type="entry name" value="Metallo-dependent phosphatases"/>
    <property type="match status" value="1"/>
</dbReference>
<dbReference type="RefSeq" id="WP_167925786.1">
    <property type="nucleotide sequence ID" value="NZ_JAATVY010000008.1"/>
</dbReference>
<sequence length="617" mass="64393">MVESRPRRLARALRLSAVPALAATVVALLPVGSTRPAQASPWTPLSPVSVTFSRVDHHAAANGHLIAFNDFHGNIDPPTGSTGLVNGNPAGGVEYLATYVKKLRAQDRRETRNVYTVAAGDLIGASPLVSAAFHDEPAIEEMNALGLDLTSVGNHEFDEGTDELKRMQNGGCHPVDGCADGDGFAGARFTYLAANVIEKKTGRPLFLPFDVRMVDGVPVGFVGMTLEATPTIVNPAGVQSVTFRNEVETANRYADLLGRYFGVHALVLLIHQGGSQQTTPPAIPDVSGCDHFAGDITGIVKGLRPEYGIVVSGHTHRFYSCALPNSSGATSVVTSAGSTGVLVTDLSFTLDRRTRRFASASAHNEIVLNGVRNPDGSWARDAAGNFIHDPTLVDPAAKTIADKYRTAVAPLANKVVGGITADITAAANGAGESPLGDVIADGMLRYTRPAGAQLALMNPGGIRTSLSYANSPGGEAPGQVTYGECFAVQPFNNLVVTQTYTGAQLKEVLEEQFAGYAGQTVTKLLQVSAGLTYAYDTTRPLGQRVSNLALDGVAIDPAASYRVAMNDFLAGGGDGFAGLTAGTDRATAPGFDVDALVAYLGTGPIAPGPQDRITRLA</sequence>
<gene>
    <name evidence="5" type="ORF">HC031_14375</name>
</gene>
<evidence type="ECO:0000313" key="5">
    <source>
        <dbReference type="EMBL" id="NJC70892.1"/>
    </source>
</evidence>
<feature type="chain" id="PRO_5045010312" evidence="2">
    <location>
        <begin position="23"/>
        <end position="617"/>
    </location>
</feature>
<proteinExistence type="inferred from homology"/>
<reference evidence="5 6" key="1">
    <citation type="submission" date="2020-03" db="EMBL/GenBank/DDBJ databases">
        <title>WGS of the type strain of Planosporangium spp.</title>
        <authorList>
            <person name="Thawai C."/>
        </authorList>
    </citation>
    <scope>NUCLEOTIDE SEQUENCE [LARGE SCALE GENOMIC DNA]</scope>
    <source>
        <strain evidence="5 6">TBRC 5610</strain>
    </source>
</reference>
<dbReference type="Gene3D" id="3.60.21.10">
    <property type="match status" value="1"/>
</dbReference>
<organism evidence="5 6">
    <name type="scientific">Planosporangium thailandense</name>
    <dbReference type="NCBI Taxonomy" id="765197"/>
    <lineage>
        <taxon>Bacteria</taxon>
        <taxon>Bacillati</taxon>
        <taxon>Actinomycetota</taxon>
        <taxon>Actinomycetes</taxon>
        <taxon>Micromonosporales</taxon>
        <taxon>Micromonosporaceae</taxon>
        <taxon>Planosporangium</taxon>
    </lineage>
</organism>
<evidence type="ECO:0000313" key="6">
    <source>
        <dbReference type="Proteomes" id="UP000722989"/>
    </source>
</evidence>
<dbReference type="InterPro" id="IPR006179">
    <property type="entry name" value="5_nucleotidase/apyrase"/>
</dbReference>
<evidence type="ECO:0000256" key="2">
    <source>
        <dbReference type="RuleBase" id="RU362119"/>
    </source>
</evidence>
<dbReference type="InterPro" id="IPR004843">
    <property type="entry name" value="Calcineurin-like_PHP"/>
</dbReference>
<comment type="caution">
    <text evidence="5">The sequence shown here is derived from an EMBL/GenBank/DDBJ whole genome shotgun (WGS) entry which is preliminary data.</text>
</comment>
<dbReference type="EMBL" id="JAATVY010000008">
    <property type="protein sequence ID" value="NJC70892.1"/>
    <property type="molecule type" value="Genomic_DNA"/>
</dbReference>
<dbReference type="PRINTS" id="PR01607">
    <property type="entry name" value="APYRASEFAMLY"/>
</dbReference>
<evidence type="ECO:0000259" key="4">
    <source>
        <dbReference type="Pfam" id="PF02872"/>
    </source>
</evidence>
<evidence type="ECO:0000259" key="3">
    <source>
        <dbReference type="Pfam" id="PF00149"/>
    </source>
</evidence>
<feature type="domain" description="Calcineurin-like phosphoesterase" evidence="3">
    <location>
        <begin position="66"/>
        <end position="317"/>
    </location>
</feature>
<dbReference type="PANTHER" id="PTHR11575">
    <property type="entry name" value="5'-NUCLEOTIDASE-RELATED"/>
    <property type="match status" value="1"/>
</dbReference>
<dbReference type="InterPro" id="IPR008334">
    <property type="entry name" value="5'-Nucleotdase_C"/>
</dbReference>
<dbReference type="Pfam" id="PF02872">
    <property type="entry name" value="5_nucleotid_C"/>
    <property type="match status" value="1"/>
</dbReference>